<dbReference type="InterPro" id="IPR052184">
    <property type="entry name" value="SDR_enzymes"/>
</dbReference>
<dbReference type="InterPro" id="IPR036291">
    <property type="entry name" value="NAD(P)-bd_dom_sf"/>
</dbReference>
<dbReference type="Proteomes" id="UP000712157">
    <property type="component" value="Unassembled WGS sequence"/>
</dbReference>
<keyword evidence="2" id="KW-1185">Reference proteome</keyword>
<proteinExistence type="predicted"/>
<dbReference type="RefSeq" id="WP_238721249.1">
    <property type="nucleotide sequence ID" value="NZ_JAHQCW010000009.1"/>
</dbReference>
<name>A0A949JWD2_9FIRM</name>
<dbReference type="AlphaFoldDB" id="A0A949JWD2"/>
<organism evidence="1 2">
    <name type="scientific">Diplocloster agilis</name>
    <dbReference type="NCBI Taxonomy" id="2850323"/>
    <lineage>
        <taxon>Bacteria</taxon>
        <taxon>Bacillati</taxon>
        <taxon>Bacillota</taxon>
        <taxon>Clostridia</taxon>
        <taxon>Lachnospirales</taxon>
        <taxon>Lachnospiraceae</taxon>
        <taxon>Diplocloster</taxon>
    </lineage>
</organism>
<dbReference type="PANTHER" id="PTHR45458">
    <property type="entry name" value="SHORT-CHAIN DEHYDROGENASE/REDUCTASE SDR"/>
    <property type="match status" value="1"/>
</dbReference>
<protein>
    <submittedName>
        <fullName evidence="1">SDR family NAD(P)-dependent oxidoreductase</fullName>
    </submittedName>
</protein>
<dbReference type="Pfam" id="PF00106">
    <property type="entry name" value="adh_short"/>
    <property type="match status" value="1"/>
</dbReference>
<dbReference type="InterPro" id="IPR002347">
    <property type="entry name" value="SDR_fam"/>
</dbReference>
<reference evidence="1" key="1">
    <citation type="submission" date="2021-06" db="EMBL/GenBank/DDBJ databases">
        <title>Description of novel taxa of the family Lachnospiraceae.</title>
        <authorList>
            <person name="Chaplin A.V."/>
            <person name="Sokolova S.R."/>
            <person name="Pikina A.P."/>
            <person name="Korzhanova M."/>
            <person name="Belova V."/>
            <person name="Korostin D."/>
            <person name="Efimov B.A."/>
        </authorList>
    </citation>
    <scope>NUCLEOTIDE SEQUENCE</scope>
    <source>
        <strain evidence="1">ASD5720</strain>
    </source>
</reference>
<dbReference type="Gene3D" id="3.40.50.720">
    <property type="entry name" value="NAD(P)-binding Rossmann-like Domain"/>
    <property type="match status" value="1"/>
</dbReference>
<sequence length="225" mass="24523">MKIVVIGADQGLGEKLCGIIRQKGQQAAAGMYRIENAKNSGAEDGHLLLLTDVTDPDSLQRAADVIRYSWGTADAVVDVAGVLTDGDRTHNLMDIDLQDVRTELEVNAIGVLSAFRAFYPVLNKNGRFVAVTSEGGSFSNKGDMFPSYGISKTAANKIVQILRETVKDVEIMAVHPGRMNTEMGRTTAEIEPEEAAEGIYRIVAGETRLREGLWFIDYKGCEMPL</sequence>
<dbReference type="SUPFAM" id="SSF51735">
    <property type="entry name" value="NAD(P)-binding Rossmann-fold domains"/>
    <property type="match status" value="1"/>
</dbReference>
<comment type="caution">
    <text evidence="1">The sequence shown here is derived from an EMBL/GenBank/DDBJ whole genome shotgun (WGS) entry which is preliminary data.</text>
</comment>
<gene>
    <name evidence="1" type="ORF">KTH89_07545</name>
</gene>
<dbReference type="EMBL" id="JAHQCW010000009">
    <property type="protein sequence ID" value="MBU9736385.1"/>
    <property type="molecule type" value="Genomic_DNA"/>
</dbReference>
<dbReference type="PRINTS" id="PR00081">
    <property type="entry name" value="GDHRDH"/>
</dbReference>
<accession>A0A949JWD2</accession>
<evidence type="ECO:0000313" key="1">
    <source>
        <dbReference type="EMBL" id="MBU9736385.1"/>
    </source>
</evidence>
<dbReference type="PANTHER" id="PTHR45458:SF1">
    <property type="entry name" value="SHORT CHAIN DEHYDROGENASE"/>
    <property type="match status" value="1"/>
</dbReference>
<evidence type="ECO:0000313" key="2">
    <source>
        <dbReference type="Proteomes" id="UP000712157"/>
    </source>
</evidence>
<dbReference type="GO" id="GO:0016616">
    <property type="term" value="F:oxidoreductase activity, acting on the CH-OH group of donors, NAD or NADP as acceptor"/>
    <property type="evidence" value="ECO:0007669"/>
    <property type="project" value="TreeGrafter"/>
</dbReference>